<comment type="caution">
    <text evidence="1">The sequence shown here is derived from an EMBL/GenBank/DDBJ whole genome shotgun (WGS) entry which is preliminary data.</text>
</comment>
<protein>
    <submittedName>
        <fullName evidence="1">12099_t:CDS:1</fullName>
    </submittedName>
</protein>
<accession>A0ACA9N1H9</accession>
<dbReference type="Proteomes" id="UP000789702">
    <property type="component" value="Unassembled WGS sequence"/>
</dbReference>
<name>A0ACA9N1H9_9GLOM</name>
<evidence type="ECO:0000313" key="2">
    <source>
        <dbReference type="Proteomes" id="UP000789702"/>
    </source>
</evidence>
<proteinExistence type="predicted"/>
<evidence type="ECO:0000313" key="1">
    <source>
        <dbReference type="EMBL" id="CAG8625909.1"/>
    </source>
</evidence>
<reference evidence="1" key="1">
    <citation type="submission" date="2021-06" db="EMBL/GenBank/DDBJ databases">
        <authorList>
            <person name="Kallberg Y."/>
            <person name="Tangrot J."/>
            <person name="Rosling A."/>
        </authorList>
    </citation>
    <scope>NUCLEOTIDE SEQUENCE</scope>
    <source>
        <strain evidence="1">IL203A</strain>
    </source>
</reference>
<keyword evidence="2" id="KW-1185">Reference proteome</keyword>
<gene>
    <name evidence="1" type="ORF">DHETER_LOCUS8208</name>
</gene>
<organism evidence="1 2">
    <name type="scientific">Dentiscutata heterogama</name>
    <dbReference type="NCBI Taxonomy" id="1316150"/>
    <lineage>
        <taxon>Eukaryota</taxon>
        <taxon>Fungi</taxon>
        <taxon>Fungi incertae sedis</taxon>
        <taxon>Mucoromycota</taxon>
        <taxon>Glomeromycotina</taxon>
        <taxon>Glomeromycetes</taxon>
        <taxon>Diversisporales</taxon>
        <taxon>Gigasporaceae</taxon>
        <taxon>Dentiscutata</taxon>
    </lineage>
</organism>
<sequence>MQKSEETCEVVQSQNGKDKLNVHGYLIVKEKNVGNKYYWCCKFRKSKKYNGYTTTLLIKNLHYLQDMSEHKHLPDASHVEVVKAITEIKKHTSQSKEKPIQLIQNYMATLPEDIKLFLPSHNALRKAVVHFRKTVQLLQLQHALDFDLPLTLCNTLNVELSISQMQNSMKAWHNRWNTIVGKPNVSVYTLIEELQKEQQNVDNQVVRILQGELRLRPNQYYIEKKKRIMAIKIGQL</sequence>
<dbReference type="EMBL" id="CAJVPU010012711">
    <property type="protein sequence ID" value="CAG8625909.1"/>
    <property type="molecule type" value="Genomic_DNA"/>
</dbReference>